<dbReference type="InterPro" id="IPR006379">
    <property type="entry name" value="HAD-SF_hydro_IIB"/>
</dbReference>
<dbReference type="NCBIfam" id="TIGR01484">
    <property type="entry name" value="HAD-SF-IIB"/>
    <property type="match status" value="1"/>
</dbReference>
<proteinExistence type="predicted"/>
<gene>
    <name evidence="1" type="ORF">FN924_07570</name>
</gene>
<dbReference type="Gene3D" id="3.30.1240.10">
    <property type="match status" value="1"/>
</dbReference>
<reference evidence="1 2" key="1">
    <citation type="submission" date="2019-07" db="EMBL/GenBank/DDBJ databases">
        <authorList>
            <person name="Li J."/>
        </authorList>
    </citation>
    <scope>NUCLEOTIDE SEQUENCE [LARGE SCALE GENOMIC DNA]</scope>
    <source>
        <strain evidence="1 2">TKL69</strain>
    </source>
</reference>
<dbReference type="SUPFAM" id="SSF56784">
    <property type="entry name" value="HAD-like"/>
    <property type="match status" value="1"/>
</dbReference>
<dbReference type="EMBL" id="CP041666">
    <property type="protein sequence ID" value="QDP40038.1"/>
    <property type="molecule type" value="Genomic_DNA"/>
</dbReference>
<dbReference type="PROSITE" id="PS01229">
    <property type="entry name" value="COF_2"/>
    <property type="match status" value="1"/>
</dbReference>
<dbReference type="InterPro" id="IPR000150">
    <property type="entry name" value="Cof"/>
</dbReference>
<keyword evidence="2" id="KW-1185">Reference proteome</keyword>
<name>A0A516KF53_9BACI</name>
<accession>A0A516KF53</accession>
<dbReference type="AlphaFoldDB" id="A0A516KF53"/>
<dbReference type="GO" id="GO:0005829">
    <property type="term" value="C:cytosol"/>
    <property type="evidence" value="ECO:0007669"/>
    <property type="project" value="TreeGrafter"/>
</dbReference>
<dbReference type="KEGG" id="aqt:FN924_07570"/>
<evidence type="ECO:0000313" key="2">
    <source>
        <dbReference type="Proteomes" id="UP000315215"/>
    </source>
</evidence>
<sequence>MHPRKGGKKLKNKIVFLDIDGTIVNHDKEIPASTIEAVRKLKENGVYVAIATGRAPFMYEDIRKKLGIDSYVSFNGQYVVLNGEVVYKNPLPLNRMEELFATVKEQGHSIAFMNHLEMRASRPDDKLAEEAIHSLKFEYPNVDPEFYKKTEIYQSLLFCQEEANYKQKYADLRFIRWHDNSCDVLPDGGSKAVGVEKLIEASGLQIEDSFAFGDGLNDLEMIQLVGTGVAMGNAIPELKKVADYVTDDVDKDGLYKGLVHLGLIN</sequence>
<dbReference type="GO" id="GO:0000287">
    <property type="term" value="F:magnesium ion binding"/>
    <property type="evidence" value="ECO:0007669"/>
    <property type="project" value="TreeGrafter"/>
</dbReference>
<dbReference type="Gene3D" id="3.40.50.1000">
    <property type="entry name" value="HAD superfamily/HAD-like"/>
    <property type="match status" value="1"/>
</dbReference>
<dbReference type="SFLD" id="SFLDG01144">
    <property type="entry name" value="C2.B.4:_PGP_Like"/>
    <property type="match status" value="1"/>
</dbReference>
<dbReference type="Pfam" id="PF08282">
    <property type="entry name" value="Hydrolase_3"/>
    <property type="match status" value="1"/>
</dbReference>
<dbReference type="PANTHER" id="PTHR10000">
    <property type="entry name" value="PHOSPHOSERINE PHOSPHATASE"/>
    <property type="match status" value="1"/>
</dbReference>
<organism evidence="1 2">
    <name type="scientific">Radiobacillus deserti</name>
    <dbReference type="NCBI Taxonomy" id="2594883"/>
    <lineage>
        <taxon>Bacteria</taxon>
        <taxon>Bacillati</taxon>
        <taxon>Bacillota</taxon>
        <taxon>Bacilli</taxon>
        <taxon>Bacillales</taxon>
        <taxon>Bacillaceae</taxon>
        <taxon>Radiobacillus</taxon>
    </lineage>
</organism>
<dbReference type="CDD" id="cd07517">
    <property type="entry name" value="HAD_HPP"/>
    <property type="match status" value="1"/>
</dbReference>
<dbReference type="PROSITE" id="PS01228">
    <property type="entry name" value="COF_1"/>
    <property type="match status" value="1"/>
</dbReference>
<dbReference type="InterPro" id="IPR036412">
    <property type="entry name" value="HAD-like_sf"/>
</dbReference>
<keyword evidence="1" id="KW-0378">Hydrolase</keyword>
<dbReference type="SFLD" id="SFLDG01140">
    <property type="entry name" value="C2.B:_Phosphomannomutase_and_P"/>
    <property type="match status" value="1"/>
</dbReference>
<dbReference type="PANTHER" id="PTHR10000:SF25">
    <property type="entry name" value="PHOSPHATASE YKRA-RELATED"/>
    <property type="match status" value="1"/>
</dbReference>
<dbReference type="OrthoDB" id="9810101at2"/>
<evidence type="ECO:0000313" key="1">
    <source>
        <dbReference type="EMBL" id="QDP40038.1"/>
    </source>
</evidence>
<dbReference type="Proteomes" id="UP000315215">
    <property type="component" value="Chromosome"/>
</dbReference>
<dbReference type="NCBIfam" id="TIGR00099">
    <property type="entry name" value="Cof-subfamily"/>
    <property type="match status" value="1"/>
</dbReference>
<dbReference type="SFLD" id="SFLDS00003">
    <property type="entry name" value="Haloacid_Dehalogenase"/>
    <property type="match status" value="1"/>
</dbReference>
<protein>
    <submittedName>
        <fullName evidence="1">Cof-type HAD-IIB family hydrolase</fullName>
    </submittedName>
</protein>
<dbReference type="InterPro" id="IPR023214">
    <property type="entry name" value="HAD_sf"/>
</dbReference>
<dbReference type="GO" id="GO:0016791">
    <property type="term" value="F:phosphatase activity"/>
    <property type="evidence" value="ECO:0007669"/>
    <property type="project" value="TreeGrafter"/>
</dbReference>